<dbReference type="InterPro" id="IPR013657">
    <property type="entry name" value="SCL35B1-4/HUT1"/>
</dbReference>
<dbReference type="AlphaFoldDB" id="A0A6F9DTN3"/>
<feature type="transmembrane region" description="Helical" evidence="8">
    <location>
        <begin position="102"/>
        <end position="122"/>
    </location>
</feature>
<dbReference type="GO" id="GO:0000139">
    <property type="term" value="C:Golgi membrane"/>
    <property type="evidence" value="ECO:0007669"/>
    <property type="project" value="TreeGrafter"/>
</dbReference>
<feature type="transmembrane region" description="Helical" evidence="8">
    <location>
        <begin position="259"/>
        <end position="278"/>
    </location>
</feature>
<gene>
    <name evidence="9" type="primary">Slc35b3</name>
</gene>
<keyword evidence="5 8" id="KW-1133">Transmembrane helix</keyword>
<evidence type="ECO:0000256" key="5">
    <source>
        <dbReference type="ARBA" id="ARBA00022989"/>
    </source>
</evidence>
<feature type="transmembrane region" description="Helical" evidence="8">
    <location>
        <begin position="285"/>
        <end position="305"/>
    </location>
</feature>
<comment type="similarity">
    <text evidence="2">Belongs to the nucleotide-sugar transporter family. SLC35B subfamily.</text>
</comment>
<protein>
    <recommendedName>
        <fullName evidence="7">Adenosine 3'-phospho 5'-phosphosulfate transporter 2</fullName>
    </recommendedName>
</protein>
<proteinExistence type="evidence at transcript level"/>
<feature type="transmembrane region" description="Helical" evidence="8">
    <location>
        <begin position="221"/>
        <end position="239"/>
    </location>
</feature>
<dbReference type="GO" id="GO:0046964">
    <property type="term" value="F:3'-phosphoadenosine 5'-phosphosulfate transmembrane transporter activity"/>
    <property type="evidence" value="ECO:0007669"/>
    <property type="project" value="TreeGrafter"/>
</dbReference>
<feature type="transmembrane region" description="Helical" evidence="8">
    <location>
        <begin position="311"/>
        <end position="329"/>
    </location>
</feature>
<feature type="transmembrane region" description="Helical" evidence="8">
    <location>
        <begin position="158"/>
        <end position="177"/>
    </location>
</feature>
<feature type="transmembrane region" description="Helical" evidence="8">
    <location>
        <begin position="72"/>
        <end position="90"/>
    </location>
</feature>
<evidence type="ECO:0000313" key="9">
    <source>
        <dbReference type="EMBL" id="CAB3266235.1"/>
    </source>
</evidence>
<evidence type="ECO:0000256" key="8">
    <source>
        <dbReference type="SAM" id="Phobius"/>
    </source>
</evidence>
<accession>A0A6F9DTN3</accession>
<dbReference type="PANTHER" id="PTHR10778">
    <property type="entry name" value="SOLUTE CARRIER FAMILY 35 MEMBER B"/>
    <property type="match status" value="1"/>
</dbReference>
<evidence type="ECO:0000256" key="2">
    <source>
        <dbReference type="ARBA" id="ARBA00010694"/>
    </source>
</evidence>
<comment type="subcellular location">
    <subcellularLocation>
        <location evidence="1">Membrane</location>
        <topology evidence="1">Multi-pass membrane protein</topology>
    </subcellularLocation>
</comment>
<reference evidence="9" key="1">
    <citation type="submission" date="2020-04" db="EMBL/GenBank/DDBJ databases">
        <authorList>
            <person name="Neveu A P."/>
        </authorList>
    </citation>
    <scope>NUCLEOTIDE SEQUENCE</scope>
    <source>
        <tissue evidence="9">Whole embryo</tissue>
    </source>
</reference>
<keyword evidence="6 8" id="KW-0472">Membrane</keyword>
<evidence type="ECO:0000256" key="7">
    <source>
        <dbReference type="ARBA" id="ARBA00039669"/>
    </source>
</evidence>
<name>A0A6F9DTN3_9ASCI</name>
<evidence type="ECO:0000256" key="1">
    <source>
        <dbReference type="ARBA" id="ARBA00004141"/>
    </source>
</evidence>
<dbReference type="GO" id="GO:0005789">
    <property type="term" value="C:endoplasmic reticulum membrane"/>
    <property type="evidence" value="ECO:0007669"/>
    <property type="project" value="TreeGrafter"/>
</dbReference>
<sequence>MKSIQSGEPSLTQRVNKPEDKTSQNLFICGLSIGSLSRTNQFLICVCMVFILFILYGYCQELIFHVDELKKNGMFVTLVQFGFYSLFGLWQQGSCKNFNRKAPYGSYVLLAFLTIGTMGFSNTSLGYLNYPTQVIFKSSKLIPVMIGGILIQGKVYKFLDFLACFTMSVGLIVFTWGDNKISPNFDLTGIILISLALICDAVIGNYQELTLRKYQATNAELVFYSYGIGFLILLCGHAGNSDTPKLTLFLIMNPRWSFMIFLFSITGYIGILFVLQIVRVFGALPAVTVTTCRKAVTIVLSFLFFTKPFTMHYFWGGILVLLGIGLNLISKNKDLQDVCCTIFKRVHKSNTQKTSIV</sequence>
<dbReference type="Pfam" id="PF08449">
    <property type="entry name" value="UAA"/>
    <property type="match status" value="1"/>
</dbReference>
<evidence type="ECO:0000256" key="4">
    <source>
        <dbReference type="ARBA" id="ARBA00022692"/>
    </source>
</evidence>
<dbReference type="PANTHER" id="PTHR10778:SF8">
    <property type="entry name" value="ADENOSINE 3'-PHOSPHO 5'-PHOSPHOSULFATE TRANSPORTER 2"/>
    <property type="match status" value="1"/>
</dbReference>
<organism evidence="9">
    <name type="scientific">Phallusia mammillata</name>
    <dbReference type="NCBI Taxonomy" id="59560"/>
    <lineage>
        <taxon>Eukaryota</taxon>
        <taxon>Metazoa</taxon>
        <taxon>Chordata</taxon>
        <taxon>Tunicata</taxon>
        <taxon>Ascidiacea</taxon>
        <taxon>Phlebobranchia</taxon>
        <taxon>Ascidiidae</taxon>
        <taxon>Phallusia</taxon>
    </lineage>
</organism>
<feature type="transmembrane region" description="Helical" evidence="8">
    <location>
        <begin position="42"/>
        <end position="66"/>
    </location>
</feature>
<keyword evidence="3" id="KW-0813">Transport</keyword>
<feature type="transmembrane region" description="Helical" evidence="8">
    <location>
        <begin position="189"/>
        <end position="209"/>
    </location>
</feature>
<evidence type="ECO:0000256" key="6">
    <source>
        <dbReference type="ARBA" id="ARBA00023136"/>
    </source>
</evidence>
<dbReference type="EMBL" id="LR790373">
    <property type="protein sequence ID" value="CAB3266235.1"/>
    <property type="molecule type" value="mRNA"/>
</dbReference>
<evidence type="ECO:0000256" key="3">
    <source>
        <dbReference type="ARBA" id="ARBA00022448"/>
    </source>
</evidence>
<keyword evidence="4 8" id="KW-0812">Transmembrane</keyword>